<dbReference type="PRINTS" id="PR01438">
    <property type="entry name" value="UNVRSLSTRESS"/>
</dbReference>
<dbReference type="Proteomes" id="UP001434337">
    <property type="component" value="Chromosome"/>
</dbReference>
<evidence type="ECO:0000313" key="4">
    <source>
        <dbReference type="Proteomes" id="UP001434337"/>
    </source>
</evidence>
<dbReference type="EMBL" id="CP115965">
    <property type="protein sequence ID" value="WZW97066.1"/>
    <property type="molecule type" value="Genomic_DNA"/>
</dbReference>
<dbReference type="InterPro" id="IPR014729">
    <property type="entry name" value="Rossmann-like_a/b/a_fold"/>
</dbReference>
<reference evidence="3 4" key="1">
    <citation type="journal article" date="2023" name="Environ Microbiome">
        <title>A coral-associated actinobacterium mitigates coral bleaching under heat stress.</title>
        <authorList>
            <person name="Li J."/>
            <person name="Zou Y."/>
            <person name="Li Q."/>
            <person name="Zhang J."/>
            <person name="Bourne D.G."/>
            <person name="Lyu Y."/>
            <person name="Liu C."/>
            <person name="Zhang S."/>
        </authorList>
    </citation>
    <scope>NUCLEOTIDE SEQUENCE [LARGE SCALE GENOMIC DNA]</scope>
    <source>
        <strain evidence="3 4">SCSIO 13291</strain>
    </source>
</reference>
<sequence>MASMTHYGRIVVGTDGSPLAGPTIARAAVLAADSDADLLIVCAFSELSQRDEARGVQGPSDARRGAVLGRQAATDALAAGAAIAQGLGARVASTLLVEGEPAAGLVRTAEARGAALLVIGAIRDRSIANRVLGDVATDVVRTAGCDVLVVRPPAELGAPEEFAVPQDDA</sequence>
<dbReference type="InterPro" id="IPR006016">
    <property type="entry name" value="UspA"/>
</dbReference>
<gene>
    <name evidence="3" type="ORF">PCC79_09015</name>
</gene>
<evidence type="ECO:0000259" key="2">
    <source>
        <dbReference type="Pfam" id="PF00582"/>
    </source>
</evidence>
<evidence type="ECO:0000256" key="1">
    <source>
        <dbReference type="ARBA" id="ARBA00008791"/>
    </source>
</evidence>
<proteinExistence type="inferred from homology"/>
<dbReference type="PANTHER" id="PTHR46268:SF6">
    <property type="entry name" value="UNIVERSAL STRESS PROTEIN UP12"/>
    <property type="match status" value="1"/>
</dbReference>
<dbReference type="SUPFAM" id="SSF52402">
    <property type="entry name" value="Adenine nucleotide alpha hydrolases-like"/>
    <property type="match status" value="1"/>
</dbReference>
<dbReference type="PANTHER" id="PTHR46268">
    <property type="entry name" value="STRESS RESPONSE PROTEIN NHAX"/>
    <property type="match status" value="1"/>
</dbReference>
<evidence type="ECO:0000313" key="3">
    <source>
        <dbReference type="EMBL" id="WZW97066.1"/>
    </source>
</evidence>
<dbReference type="Gene3D" id="3.40.50.620">
    <property type="entry name" value="HUPs"/>
    <property type="match status" value="1"/>
</dbReference>
<dbReference type="InterPro" id="IPR006015">
    <property type="entry name" value="Universal_stress_UspA"/>
</dbReference>
<dbReference type="CDD" id="cd00293">
    <property type="entry name" value="USP-like"/>
    <property type="match status" value="1"/>
</dbReference>
<accession>A0ABZ3C3E5</accession>
<dbReference type="RefSeq" id="WP_342371635.1">
    <property type="nucleotide sequence ID" value="NZ_CP115965.1"/>
</dbReference>
<protein>
    <submittedName>
        <fullName evidence="3">Universal stress protein</fullName>
    </submittedName>
</protein>
<organism evidence="3 4">
    <name type="scientific">Propioniciclava soli</name>
    <dbReference type="NCBI Taxonomy" id="2775081"/>
    <lineage>
        <taxon>Bacteria</taxon>
        <taxon>Bacillati</taxon>
        <taxon>Actinomycetota</taxon>
        <taxon>Actinomycetes</taxon>
        <taxon>Propionibacteriales</taxon>
        <taxon>Propionibacteriaceae</taxon>
        <taxon>Propioniciclava</taxon>
    </lineage>
</organism>
<name>A0ABZ3C3E5_9ACTN</name>
<feature type="domain" description="UspA" evidence="2">
    <location>
        <begin position="7"/>
        <end position="151"/>
    </location>
</feature>
<dbReference type="Pfam" id="PF00582">
    <property type="entry name" value="Usp"/>
    <property type="match status" value="1"/>
</dbReference>
<keyword evidence="4" id="KW-1185">Reference proteome</keyword>
<comment type="similarity">
    <text evidence="1">Belongs to the universal stress protein A family.</text>
</comment>